<feature type="compositionally biased region" description="Basic and acidic residues" evidence="1">
    <location>
        <begin position="336"/>
        <end position="349"/>
    </location>
</feature>
<organism evidence="3 4">
    <name type="scientific">Xenorhabdus budapestensis</name>
    <dbReference type="NCBI Taxonomy" id="290110"/>
    <lineage>
        <taxon>Bacteria</taxon>
        <taxon>Pseudomonadati</taxon>
        <taxon>Pseudomonadota</taxon>
        <taxon>Gammaproteobacteria</taxon>
        <taxon>Enterobacterales</taxon>
        <taxon>Morganellaceae</taxon>
        <taxon>Xenorhabdus</taxon>
    </lineage>
</organism>
<dbReference type="PANTHER" id="PTHR30105:SF2">
    <property type="entry name" value="DIVERGENT POLYSACCHARIDE DEACETYLASE SUPERFAMILY"/>
    <property type="match status" value="1"/>
</dbReference>
<dbReference type="Pfam" id="PF04748">
    <property type="entry name" value="Polysacc_deac_2"/>
    <property type="match status" value="1"/>
</dbReference>
<evidence type="ECO:0000313" key="4">
    <source>
        <dbReference type="Proteomes" id="UP000665047"/>
    </source>
</evidence>
<protein>
    <submittedName>
        <fullName evidence="3">Divergent polysaccharide deacetylase family protein</fullName>
    </submittedName>
</protein>
<dbReference type="EMBL" id="CP072455">
    <property type="protein sequence ID" value="QTL41809.1"/>
    <property type="molecule type" value="Genomic_DNA"/>
</dbReference>
<evidence type="ECO:0000256" key="1">
    <source>
        <dbReference type="SAM" id="MobiDB-lite"/>
    </source>
</evidence>
<reference evidence="3 4" key="1">
    <citation type="submission" date="2021-03" db="EMBL/GenBank/DDBJ databases">
        <title>Complete Genome Sequence Data of Xenorhabdus budapestensis strain C72, a Candidate Biological Control Agent, from China.</title>
        <authorList>
            <person name="LI B."/>
            <person name="WANG S."/>
            <person name="QIU D."/>
        </authorList>
    </citation>
    <scope>NUCLEOTIDE SEQUENCE [LARGE SCALE GENOMIC DNA]</scope>
    <source>
        <strain evidence="3 4">C-7-2</strain>
    </source>
</reference>
<dbReference type="InterPro" id="IPR006837">
    <property type="entry name" value="Divergent_DAC"/>
</dbReference>
<gene>
    <name evidence="3" type="ORF">HGO23_19060</name>
</gene>
<sequence length="358" mass="39962">MVQYLLIKCVHSFTLLFGILRFQIPKCWVLSFITILLFTLNAHAARLAIVIDDFGYRVHNENKILQMPAAISIAVLPDSPYGREMAQKAHKQGREVLIHLPMAPISKQSLEKNTLHPSMSNEEVEDIIHDAIKKVPHAIGINNHMGSAMTSNLAGMKKVMNALSQYRLYFLDSVTIGNTQVAKASMGTPVQVLRRNIFLDDVQTEAEALRQLNRAITLARKQGSAIAIGHPYPTTIRALQRGLATLPDDIELVTPSMLLNHSLTSKQSNSQISPLTKQKCIKSPETKPVTGLESKLDYFRMVGETLVPRLIVDGLEKLQDPTLKQEKLHSAGHLRPQKDKTMENKTDAHKEISVCPDF</sequence>
<dbReference type="RefSeq" id="WP_209028831.1">
    <property type="nucleotide sequence ID" value="NZ_CP072455.1"/>
</dbReference>
<dbReference type="CDD" id="cd10936">
    <property type="entry name" value="CE4_DAC2"/>
    <property type="match status" value="1"/>
</dbReference>
<keyword evidence="2" id="KW-0472">Membrane</keyword>
<evidence type="ECO:0000256" key="2">
    <source>
        <dbReference type="SAM" id="Phobius"/>
    </source>
</evidence>
<keyword evidence="4" id="KW-1185">Reference proteome</keyword>
<name>A0ABX7VTZ0_XENBU</name>
<keyword evidence="2" id="KW-1133">Transmembrane helix</keyword>
<feature type="region of interest" description="Disordered" evidence="1">
    <location>
        <begin position="326"/>
        <end position="349"/>
    </location>
</feature>
<dbReference type="InterPro" id="IPR011330">
    <property type="entry name" value="Glyco_hydro/deAcase_b/a-brl"/>
</dbReference>
<accession>A0ABX7VTZ0</accession>
<evidence type="ECO:0000313" key="3">
    <source>
        <dbReference type="EMBL" id="QTL41809.1"/>
    </source>
</evidence>
<keyword evidence="2" id="KW-0812">Transmembrane</keyword>
<dbReference type="PANTHER" id="PTHR30105">
    <property type="entry name" value="UNCHARACTERIZED YIBQ-RELATED"/>
    <property type="match status" value="1"/>
</dbReference>
<dbReference type="Proteomes" id="UP000665047">
    <property type="component" value="Chromosome"/>
</dbReference>
<proteinExistence type="predicted"/>
<dbReference type="Gene3D" id="3.20.20.370">
    <property type="entry name" value="Glycoside hydrolase/deacetylase"/>
    <property type="match status" value="1"/>
</dbReference>
<feature type="transmembrane region" description="Helical" evidence="2">
    <location>
        <begin position="28"/>
        <end position="49"/>
    </location>
</feature>
<dbReference type="SUPFAM" id="SSF88713">
    <property type="entry name" value="Glycoside hydrolase/deacetylase"/>
    <property type="match status" value="1"/>
</dbReference>